<dbReference type="Gene3D" id="3.30.450.20">
    <property type="entry name" value="PAS domain"/>
    <property type="match status" value="1"/>
</dbReference>
<dbReference type="InterPro" id="IPR035965">
    <property type="entry name" value="PAS-like_dom_sf"/>
</dbReference>
<accession>A0A2W5K6Q7</accession>
<protein>
    <recommendedName>
        <fullName evidence="2">histidine kinase</fullName>
        <ecNumber evidence="2">2.7.13.3</ecNumber>
    </recommendedName>
</protein>
<dbReference type="SMART" id="SM00387">
    <property type="entry name" value="HATPase_c"/>
    <property type="match status" value="1"/>
</dbReference>
<dbReference type="PROSITE" id="PS50112">
    <property type="entry name" value="PAS"/>
    <property type="match status" value="1"/>
</dbReference>
<dbReference type="SMART" id="SM00091">
    <property type="entry name" value="PAS"/>
    <property type="match status" value="1"/>
</dbReference>
<feature type="domain" description="Histidine kinase" evidence="7">
    <location>
        <begin position="316"/>
        <end position="535"/>
    </location>
</feature>
<dbReference type="SUPFAM" id="SSF55785">
    <property type="entry name" value="PYP-like sensor domain (PAS domain)"/>
    <property type="match status" value="1"/>
</dbReference>
<evidence type="ECO:0000313" key="11">
    <source>
        <dbReference type="EMBL" id="PZQ12531.1"/>
    </source>
</evidence>
<dbReference type="InterPro" id="IPR003661">
    <property type="entry name" value="HisK_dim/P_dom"/>
</dbReference>
<dbReference type="AlphaFoldDB" id="A0A2W5K6Q7"/>
<dbReference type="InterPro" id="IPR003018">
    <property type="entry name" value="GAF"/>
</dbReference>
<dbReference type="CDD" id="cd00082">
    <property type="entry name" value="HisKA"/>
    <property type="match status" value="1"/>
</dbReference>
<dbReference type="PROSITE" id="PS50113">
    <property type="entry name" value="PAC"/>
    <property type="match status" value="1"/>
</dbReference>
<reference evidence="11 12" key="1">
    <citation type="submission" date="2017-08" db="EMBL/GenBank/DDBJ databases">
        <title>Infants hospitalized years apart are colonized by the same room-sourced microbial strains.</title>
        <authorList>
            <person name="Brooks B."/>
            <person name="Olm M.R."/>
            <person name="Firek B.A."/>
            <person name="Baker R."/>
            <person name="Thomas B.C."/>
            <person name="Morowitz M.J."/>
            <person name="Banfield J.F."/>
        </authorList>
    </citation>
    <scope>NUCLEOTIDE SEQUENCE [LARGE SCALE GENOMIC DNA]</scope>
    <source>
        <strain evidence="11">S2_005_003_R2_42</strain>
    </source>
</reference>
<evidence type="ECO:0000256" key="1">
    <source>
        <dbReference type="ARBA" id="ARBA00000085"/>
    </source>
</evidence>
<dbReference type="SMART" id="SM00065">
    <property type="entry name" value="GAF"/>
    <property type="match status" value="1"/>
</dbReference>
<comment type="caution">
    <text evidence="11">The sequence shown here is derived from an EMBL/GenBank/DDBJ whole genome shotgun (WGS) entry which is preliminary data.</text>
</comment>
<dbReference type="Proteomes" id="UP000249046">
    <property type="component" value="Unassembled WGS sequence"/>
</dbReference>
<dbReference type="Gene3D" id="3.40.50.2300">
    <property type="match status" value="1"/>
</dbReference>
<dbReference type="Pfam" id="PF00072">
    <property type="entry name" value="Response_reg"/>
    <property type="match status" value="1"/>
</dbReference>
<evidence type="ECO:0000259" key="7">
    <source>
        <dbReference type="PROSITE" id="PS50109"/>
    </source>
</evidence>
<evidence type="ECO:0000256" key="4">
    <source>
        <dbReference type="ARBA" id="ARBA00022679"/>
    </source>
</evidence>
<dbReference type="NCBIfam" id="TIGR00229">
    <property type="entry name" value="sensory_box"/>
    <property type="match status" value="1"/>
</dbReference>
<dbReference type="SUPFAM" id="SSF52172">
    <property type="entry name" value="CheY-like"/>
    <property type="match status" value="1"/>
</dbReference>
<dbReference type="SMART" id="SM00388">
    <property type="entry name" value="HisKA"/>
    <property type="match status" value="1"/>
</dbReference>
<gene>
    <name evidence="11" type="ORF">DI564_12900</name>
</gene>
<dbReference type="Gene3D" id="3.30.565.10">
    <property type="entry name" value="Histidine kinase-like ATPase, C-terminal domain"/>
    <property type="match status" value="1"/>
</dbReference>
<evidence type="ECO:0000259" key="9">
    <source>
        <dbReference type="PROSITE" id="PS50112"/>
    </source>
</evidence>
<dbReference type="InterPro" id="IPR000014">
    <property type="entry name" value="PAS"/>
</dbReference>
<dbReference type="PANTHER" id="PTHR43065">
    <property type="entry name" value="SENSOR HISTIDINE KINASE"/>
    <property type="match status" value="1"/>
</dbReference>
<dbReference type="EC" id="2.7.13.3" evidence="2"/>
<evidence type="ECO:0000313" key="12">
    <source>
        <dbReference type="Proteomes" id="UP000249046"/>
    </source>
</evidence>
<dbReference type="EMBL" id="QFPO01000012">
    <property type="protein sequence ID" value="PZQ12531.1"/>
    <property type="molecule type" value="Genomic_DNA"/>
</dbReference>
<sequence>MSGPAEQEALFRALFETAPDAMIVVDRDGTIVLANAQADRLFGYPERGLYGIAMECLLPERLRGGHSAHRERFMANPRVRPMGAGFELVGMRRDGTEFPVEIGLSPVHGGATPLYAASIRDISETQRARQALVRARYDAVIGEIGRLALESHDYETLLGRLPHRVTEALGVDAVAVLIAGTQRYDLNVRAHAHVPPDLLDRLPDLLGIMAWSARLATPDRAALTLTEFDARDEGGLRAAAAAHGYVDAALLPLFDRYEPTGALLAFAADARAFDRDKLNFLQSIGHLLSAALQRNRSEEQLAHAQRLDAIGQLTGGVAHDFNNLLTVISGNLQLLEDDTLGLERGPIIQSALRAVGNGAALTRKLLAFARRQHLSPRPIAPRAWLADLSALLTRTLGEAVRIRIECASPLPEVFADPGELDAALVNLALNARDAMPRGGELTIAAGAYEGGDTPAVELAPGRYVEISVTDTGIGMAPDVLARALEPFYTTKSAGKGSGLGLSMVYGFVKQSGGTMAVDSKLGYGTRVSLYLPAAAQSREAAPPRAQAAVARGGETVLVVEDEPDVRDVAIAFLHSLGYASRVAASAEEALDRLRAEPVDLLFSDVILGSGMTGVDLAREARRLYPGLPVLLVSGYEQALLDDAKDGDLKLLRKPYGRDEFAVAIRQVLDAS</sequence>
<proteinExistence type="predicted"/>
<dbReference type="InterPro" id="IPR036890">
    <property type="entry name" value="HATPase_C_sf"/>
</dbReference>
<dbReference type="PROSITE" id="PS50110">
    <property type="entry name" value="RESPONSE_REGULATORY"/>
    <property type="match status" value="1"/>
</dbReference>
<dbReference type="GO" id="GO:0000155">
    <property type="term" value="F:phosphorelay sensor kinase activity"/>
    <property type="evidence" value="ECO:0007669"/>
    <property type="project" value="InterPro"/>
</dbReference>
<comment type="catalytic activity">
    <reaction evidence="1">
        <text>ATP + protein L-histidine = ADP + protein N-phospho-L-histidine.</text>
        <dbReference type="EC" id="2.7.13.3"/>
    </reaction>
</comment>
<dbReference type="SUPFAM" id="SSF55874">
    <property type="entry name" value="ATPase domain of HSP90 chaperone/DNA topoisomerase II/histidine kinase"/>
    <property type="match status" value="1"/>
</dbReference>
<feature type="domain" description="Response regulatory" evidence="8">
    <location>
        <begin position="555"/>
        <end position="668"/>
    </location>
</feature>
<keyword evidence="5 11" id="KW-0418">Kinase</keyword>
<dbReference type="InterPro" id="IPR029016">
    <property type="entry name" value="GAF-like_dom_sf"/>
</dbReference>
<feature type="modified residue" description="4-aspartylphosphate" evidence="6">
    <location>
        <position position="604"/>
    </location>
</feature>
<dbReference type="SUPFAM" id="SSF47384">
    <property type="entry name" value="Homodimeric domain of signal transducing histidine kinase"/>
    <property type="match status" value="1"/>
</dbReference>
<dbReference type="Pfam" id="PF13492">
    <property type="entry name" value="GAF_3"/>
    <property type="match status" value="1"/>
</dbReference>
<dbReference type="PROSITE" id="PS50109">
    <property type="entry name" value="HIS_KIN"/>
    <property type="match status" value="1"/>
</dbReference>
<dbReference type="PRINTS" id="PR00344">
    <property type="entry name" value="BCTRLSENSOR"/>
</dbReference>
<dbReference type="CDD" id="cd00130">
    <property type="entry name" value="PAS"/>
    <property type="match status" value="1"/>
</dbReference>
<evidence type="ECO:0000256" key="2">
    <source>
        <dbReference type="ARBA" id="ARBA00012438"/>
    </source>
</evidence>
<evidence type="ECO:0000259" key="8">
    <source>
        <dbReference type="PROSITE" id="PS50110"/>
    </source>
</evidence>
<feature type="domain" description="PAS" evidence="9">
    <location>
        <begin position="7"/>
        <end position="60"/>
    </location>
</feature>
<keyword evidence="3 6" id="KW-0597">Phosphoprotein</keyword>
<evidence type="ECO:0000259" key="10">
    <source>
        <dbReference type="PROSITE" id="PS50113"/>
    </source>
</evidence>
<dbReference type="Gene3D" id="3.30.450.40">
    <property type="match status" value="1"/>
</dbReference>
<evidence type="ECO:0000256" key="5">
    <source>
        <dbReference type="ARBA" id="ARBA00022777"/>
    </source>
</evidence>
<dbReference type="Pfam" id="PF02518">
    <property type="entry name" value="HATPase_c"/>
    <property type="match status" value="1"/>
</dbReference>
<dbReference type="InterPro" id="IPR000700">
    <property type="entry name" value="PAS-assoc_C"/>
</dbReference>
<organism evidence="11 12">
    <name type="scientific">Rhodanobacter denitrificans</name>
    <dbReference type="NCBI Taxonomy" id="666685"/>
    <lineage>
        <taxon>Bacteria</taxon>
        <taxon>Pseudomonadati</taxon>
        <taxon>Pseudomonadota</taxon>
        <taxon>Gammaproteobacteria</taxon>
        <taxon>Lysobacterales</taxon>
        <taxon>Rhodanobacteraceae</taxon>
        <taxon>Rhodanobacter</taxon>
    </lineage>
</organism>
<dbReference type="InterPro" id="IPR036097">
    <property type="entry name" value="HisK_dim/P_sf"/>
</dbReference>
<dbReference type="Gene3D" id="1.10.287.130">
    <property type="match status" value="1"/>
</dbReference>
<dbReference type="SMART" id="SM00448">
    <property type="entry name" value="REC"/>
    <property type="match status" value="1"/>
</dbReference>
<keyword evidence="4" id="KW-0808">Transferase</keyword>
<dbReference type="InterPro" id="IPR004358">
    <property type="entry name" value="Sig_transdc_His_kin-like_C"/>
</dbReference>
<dbReference type="Pfam" id="PF13426">
    <property type="entry name" value="PAS_9"/>
    <property type="match status" value="1"/>
</dbReference>
<dbReference type="SUPFAM" id="SSF55781">
    <property type="entry name" value="GAF domain-like"/>
    <property type="match status" value="1"/>
</dbReference>
<dbReference type="InterPro" id="IPR011006">
    <property type="entry name" value="CheY-like_superfamily"/>
</dbReference>
<dbReference type="InterPro" id="IPR001789">
    <property type="entry name" value="Sig_transdc_resp-reg_receiver"/>
</dbReference>
<dbReference type="InterPro" id="IPR005467">
    <property type="entry name" value="His_kinase_dom"/>
</dbReference>
<name>A0A2W5K6Q7_9GAMM</name>
<evidence type="ECO:0000256" key="6">
    <source>
        <dbReference type="PROSITE-ProRule" id="PRU00169"/>
    </source>
</evidence>
<feature type="domain" description="PAC" evidence="10">
    <location>
        <begin position="84"/>
        <end position="134"/>
    </location>
</feature>
<dbReference type="PANTHER" id="PTHR43065:SF49">
    <property type="entry name" value="HISTIDINE KINASE"/>
    <property type="match status" value="1"/>
</dbReference>
<dbReference type="Pfam" id="PF00512">
    <property type="entry name" value="HisKA"/>
    <property type="match status" value="1"/>
</dbReference>
<dbReference type="InterPro" id="IPR003594">
    <property type="entry name" value="HATPase_dom"/>
</dbReference>
<evidence type="ECO:0000256" key="3">
    <source>
        <dbReference type="ARBA" id="ARBA00022553"/>
    </source>
</evidence>